<evidence type="ECO:0008006" key="3">
    <source>
        <dbReference type="Google" id="ProtNLM"/>
    </source>
</evidence>
<dbReference type="Proteomes" id="UP000294564">
    <property type="component" value="Unassembled WGS sequence"/>
</dbReference>
<dbReference type="AlphaFoldDB" id="A0A4R2NS31"/>
<name>A0A4R2NS31_9FLAO</name>
<dbReference type="PROSITE" id="PS51257">
    <property type="entry name" value="PROKAR_LIPOPROTEIN"/>
    <property type="match status" value="1"/>
</dbReference>
<sequence length="212" mass="25100">MWKRSIVFLSLVLFFSSCKNKKIINAPFYYTEGLTCDDLFVNGYKWVPGVDVTLLGKKIGDTIIHYQIHQKLEPIKYEDYDLEELNEIIEPEDDQELDVSQYLEKDPLTLTDSIYNLVWGDTKKQQKNFCNNSKVIWRNFILKIDDLDIEKIINDIIIKKDSFEIINHKEDKSDYTLENFELINMVKKDTFNCSIYKKDGEFYFSSSVKIKQ</sequence>
<accession>A0A4R2NS31</accession>
<dbReference type="OrthoDB" id="1432444at2"/>
<reference evidence="1 2" key="1">
    <citation type="submission" date="2019-03" db="EMBL/GenBank/DDBJ databases">
        <title>Genomic Encyclopedia of Type Strains, Phase IV (KMG-IV): sequencing the most valuable type-strain genomes for metagenomic binning, comparative biology and taxonomic classification.</title>
        <authorList>
            <person name="Goeker M."/>
        </authorList>
    </citation>
    <scope>NUCLEOTIDE SEQUENCE [LARGE SCALE GENOMIC DNA]</scope>
    <source>
        <strain evidence="1 2">DSM 14836</strain>
    </source>
</reference>
<proteinExistence type="predicted"/>
<dbReference type="RefSeq" id="WP_132795008.1">
    <property type="nucleotide sequence ID" value="NZ_SLXM01000006.1"/>
</dbReference>
<evidence type="ECO:0000313" key="1">
    <source>
        <dbReference type="EMBL" id="TCP24331.1"/>
    </source>
</evidence>
<keyword evidence="2" id="KW-1185">Reference proteome</keyword>
<dbReference type="EMBL" id="SLXM01000006">
    <property type="protein sequence ID" value="TCP24331.1"/>
    <property type="molecule type" value="Genomic_DNA"/>
</dbReference>
<gene>
    <name evidence="1" type="ORF">EV195_106136</name>
</gene>
<protein>
    <recommendedName>
        <fullName evidence="3">Lipoprotein</fullName>
    </recommendedName>
</protein>
<comment type="caution">
    <text evidence="1">The sequence shown here is derived from an EMBL/GenBank/DDBJ whole genome shotgun (WGS) entry which is preliminary data.</text>
</comment>
<organism evidence="1 2">
    <name type="scientific">Tenacibaculum skagerrakense</name>
    <dbReference type="NCBI Taxonomy" id="186571"/>
    <lineage>
        <taxon>Bacteria</taxon>
        <taxon>Pseudomonadati</taxon>
        <taxon>Bacteroidota</taxon>
        <taxon>Flavobacteriia</taxon>
        <taxon>Flavobacteriales</taxon>
        <taxon>Flavobacteriaceae</taxon>
        <taxon>Tenacibaculum</taxon>
    </lineage>
</organism>
<evidence type="ECO:0000313" key="2">
    <source>
        <dbReference type="Proteomes" id="UP000294564"/>
    </source>
</evidence>